<sequence>MPGSQTAHMRDHRDNFAAIRLVAAVMVIFGHAFPLTGASGPGYLGSPVSTVAVKVFFVISGYLIAGSWLQDSNLGRYLARRALRIFPGLAALCLLTVLVVGPVFTTLSLSEYFLNVNTWRYFNNVLLNPVYALPGVFAANVYPNAVNGSLWTLPVEFAMYLLLPLVMLMPARKYMLLVSAIVLSAGSLWFGRAFPLQTSPVFWGTSLVHALEMAPYFFWGAVYRAWAPREALNLQAGFLAMVVLVPFAKGAVGVEFTSLLLVPYLTLAFGYAQPPAFSWVERLGDPSYGTYLYGFLCQQVVAALSPMRDAPMLNFIFSLVPALVLGMLSWKLVEEPALRLKPRRKPSRPTGGMAAPARVVTGTRAP</sequence>
<keyword evidence="2" id="KW-0812">Transmembrane</keyword>
<reference evidence="5" key="1">
    <citation type="journal article" date="2019" name="Int. J. Syst. Evol. Microbiol.">
        <title>The Global Catalogue of Microorganisms (GCM) 10K type strain sequencing project: providing services to taxonomists for standard genome sequencing and annotation.</title>
        <authorList>
            <consortium name="The Broad Institute Genomics Platform"/>
            <consortium name="The Broad Institute Genome Sequencing Center for Infectious Disease"/>
            <person name="Wu L."/>
            <person name="Ma J."/>
        </authorList>
    </citation>
    <scope>NUCLEOTIDE SEQUENCE [LARGE SCALE GENOMIC DNA]</scope>
    <source>
        <strain evidence="5">CCM 7941</strain>
    </source>
</reference>
<dbReference type="InterPro" id="IPR050879">
    <property type="entry name" value="Acyltransferase_3"/>
</dbReference>
<keyword evidence="2" id="KW-0472">Membrane</keyword>
<dbReference type="Proteomes" id="UP001595536">
    <property type="component" value="Unassembled WGS sequence"/>
</dbReference>
<dbReference type="InterPro" id="IPR002656">
    <property type="entry name" value="Acyl_transf_3_dom"/>
</dbReference>
<feature type="transmembrane region" description="Helical" evidence="2">
    <location>
        <begin position="51"/>
        <end position="70"/>
    </location>
</feature>
<keyword evidence="5" id="KW-1185">Reference proteome</keyword>
<name>A0ABV7LFR3_9HYPH</name>
<feature type="transmembrane region" description="Helical" evidence="2">
    <location>
        <begin position="21"/>
        <end position="39"/>
    </location>
</feature>
<evidence type="ECO:0000313" key="4">
    <source>
        <dbReference type="EMBL" id="MFC3266691.1"/>
    </source>
</evidence>
<evidence type="ECO:0000256" key="1">
    <source>
        <dbReference type="SAM" id="MobiDB-lite"/>
    </source>
</evidence>
<gene>
    <name evidence="4" type="ORF">ACFOEX_10040</name>
</gene>
<feature type="transmembrane region" description="Helical" evidence="2">
    <location>
        <begin position="150"/>
        <end position="168"/>
    </location>
</feature>
<organism evidence="4 5">
    <name type="scientific">Camelimonas abortus</name>
    <dbReference type="NCBI Taxonomy" id="1017184"/>
    <lineage>
        <taxon>Bacteria</taxon>
        <taxon>Pseudomonadati</taxon>
        <taxon>Pseudomonadota</taxon>
        <taxon>Alphaproteobacteria</taxon>
        <taxon>Hyphomicrobiales</taxon>
        <taxon>Chelatococcaceae</taxon>
        <taxon>Camelimonas</taxon>
    </lineage>
</organism>
<keyword evidence="4" id="KW-0012">Acyltransferase</keyword>
<evidence type="ECO:0000256" key="2">
    <source>
        <dbReference type="SAM" id="Phobius"/>
    </source>
</evidence>
<keyword evidence="2" id="KW-1133">Transmembrane helix</keyword>
<proteinExistence type="predicted"/>
<dbReference type="PANTHER" id="PTHR23028">
    <property type="entry name" value="ACETYLTRANSFERASE"/>
    <property type="match status" value="1"/>
</dbReference>
<dbReference type="PANTHER" id="PTHR23028:SF53">
    <property type="entry name" value="ACYL_TRANSF_3 DOMAIN-CONTAINING PROTEIN"/>
    <property type="match status" value="1"/>
</dbReference>
<accession>A0ABV7LFR3</accession>
<feature type="domain" description="Acyltransferase 3" evidence="3">
    <location>
        <begin position="18"/>
        <end position="328"/>
    </location>
</feature>
<evidence type="ECO:0000259" key="3">
    <source>
        <dbReference type="Pfam" id="PF01757"/>
    </source>
</evidence>
<feature type="transmembrane region" description="Helical" evidence="2">
    <location>
        <begin position="175"/>
        <end position="194"/>
    </location>
</feature>
<feature type="transmembrane region" description="Helical" evidence="2">
    <location>
        <begin position="238"/>
        <end position="265"/>
    </location>
</feature>
<dbReference type="EMBL" id="JBHRUV010000050">
    <property type="protein sequence ID" value="MFC3266691.1"/>
    <property type="molecule type" value="Genomic_DNA"/>
</dbReference>
<evidence type="ECO:0000313" key="5">
    <source>
        <dbReference type="Proteomes" id="UP001595536"/>
    </source>
</evidence>
<dbReference type="EC" id="2.3.-.-" evidence="4"/>
<comment type="caution">
    <text evidence="4">The sequence shown here is derived from an EMBL/GenBank/DDBJ whole genome shotgun (WGS) entry which is preliminary data.</text>
</comment>
<dbReference type="RefSeq" id="WP_376832369.1">
    <property type="nucleotide sequence ID" value="NZ_JBHLWR010000006.1"/>
</dbReference>
<feature type="transmembrane region" description="Helical" evidence="2">
    <location>
        <begin position="206"/>
        <end position="226"/>
    </location>
</feature>
<keyword evidence="4" id="KW-0808">Transferase</keyword>
<feature type="transmembrane region" description="Helical" evidence="2">
    <location>
        <begin position="82"/>
        <end position="104"/>
    </location>
</feature>
<protein>
    <submittedName>
        <fullName evidence="4">Acyltransferase family protein</fullName>
        <ecNumber evidence="4">2.3.-.-</ecNumber>
    </submittedName>
</protein>
<feature type="region of interest" description="Disordered" evidence="1">
    <location>
        <begin position="342"/>
        <end position="366"/>
    </location>
</feature>
<dbReference type="Pfam" id="PF01757">
    <property type="entry name" value="Acyl_transf_3"/>
    <property type="match status" value="1"/>
</dbReference>
<feature type="transmembrane region" description="Helical" evidence="2">
    <location>
        <begin position="312"/>
        <end position="333"/>
    </location>
</feature>
<dbReference type="GO" id="GO:0016746">
    <property type="term" value="F:acyltransferase activity"/>
    <property type="evidence" value="ECO:0007669"/>
    <property type="project" value="UniProtKB-KW"/>
</dbReference>